<accession>A0A381PX99</accession>
<evidence type="ECO:0000256" key="1">
    <source>
        <dbReference type="SAM" id="Phobius"/>
    </source>
</evidence>
<dbReference type="AlphaFoldDB" id="A0A381PX99"/>
<dbReference type="EMBL" id="UINC01001128">
    <property type="protein sequence ID" value="SUZ71655.1"/>
    <property type="molecule type" value="Genomic_DNA"/>
</dbReference>
<gene>
    <name evidence="2" type="ORF">METZ01_LOCUS24509</name>
</gene>
<keyword evidence="1" id="KW-0472">Membrane</keyword>
<proteinExistence type="predicted"/>
<dbReference type="Pfam" id="PF11157">
    <property type="entry name" value="DUF2937"/>
    <property type="match status" value="1"/>
</dbReference>
<keyword evidence="1" id="KW-0812">Transmembrane</keyword>
<organism evidence="2">
    <name type="scientific">marine metagenome</name>
    <dbReference type="NCBI Taxonomy" id="408172"/>
    <lineage>
        <taxon>unclassified sequences</taxon>
        <taxon>metagenomes</taxon>
        <taxon>ecological metagenomes</taxon>
    </lineage>
</organism>
<sequence>MVLFAIGLLLGIQVPSFMDQYQQRIDAHFREVSINITGFQDTADRLFSGDLESLIAYYRKSNDEVFQRDAASIRLIVDRYNRITTEQTALQSNMAASAWHIAFVSDREFFNEAMEQYSYTVPLNSIAIQWGLALAVLSILAIDLMVFSCTRFFRLLMHRRKEIRTAQSTRV</sequence>
<protein>
    <recommendedName>
        <fullName evidence="3">DUF2937 family protein</fullName>
    </recommendedName>
</protein>
<evidence type="ECO:0008006" key="3">
    <source>
        <dbReference type="Google" id="ProtNLM"/>
    </source>
</evidence>
<reference evidence="2" key="1">
    <citation type="submission" date="2018-05" db="EMBL/GenBank/DDBJ databases">
        <authorList>
            <person name="Lanie J.A."/>
            <person name="Ng W.-L."/>
            <person name="Kazmierczak K.M."/>
            <person name="Andrzejewski T.M."/>
            <person name="Davidsen T.M."/>
            <person name="Wayne K.J."/>
            <person name="Tettelin H."/>
            <person name="Glass J.I."/>
            <person name="Rusch D."/>
            <person name="Podicherti R."/>
            <person name="Tsui H.-C.T."/>
            <person name="Winkler M.E."/>
        </authorList>
    </citation>
    <scope>NUCLEOTIDE SEQUENCE</scope>
</reference>
<evidence type="ECO:0000313" key="2">
    <source>
        <dbReference type="EMBL" id="SUZ71655.1"/>
    </source>
</evidence>
<feature type="transmembrane region" description="Helical" evidence="1">
    <location>
        <begin position="130"/>
        <end position="153"/>
    </location>
</feature>
<dbReference type="InterPro" id="IPR022584">
    <property type="entry name" value="DUF2937"/>
</dbReference>
<keyword evidence="1" id="KW-1133">Transmembrane helix</keyword>
<name>A0A381PX99_9ZZZZ</name>